<dbReference type="AlphaFoldDB" id="A0A2P5AE91"/>
<dbReference type="Proteomes" id="UP000237105">
    <property type="component" value="Unassembled WGS sequence"/>
</dbReference>
<organism evidence="1 2">
    <name type="scientific">Parasponia andersonii</name>
    <name type="common">Sponia andersonii</name>
    <dbReference type="NCBI Taxonomy" id="3476"/>
    <lineage>
        <taxon>Eukaryota</taxon>
        <taxon>Viridiplantae</taxon>
        <taxon>Streptophyta</taxon>
        <taxon>Embryophyta</taxon>
        <taxon>Tracheophyta</taxon>
        <taxon>Spermatophyta</taxon>
        <taxon>Magnoliopsida</taxon>
        <taxon>eudicotyledons</taxon>
        <taxon>Gunneridae</taxon>
        <taxon>Pentapetalae</taxon>
        <taxon>rosids</taxon>
        <taxon>fabids</taxon>
        <taxon>Rosales</taxon>
        <taxon>Cannabaceae</taxon>
        <taxon>Parasponia</taxon>
    </lineage>
</organism>
<evidence type="ECO:0000313" key="2">
    <source>
        <dbReference type="Proteomes" id="UP000237105"/>
    </source>
</evidence>
<proteinExistence type="predicted"/>
<comment type="caution">
    <text evidence="1">The sequence shown here is derived from an EMBL/GenBank/DDBJ whole genome shotgun (WGS) entry which is preliminary data.</text>
</comment>
<gene>
    <name evidence="1" type="ORF">PanWU01x14_341160</name>
</gene>
<accession>A0A2P5AE91</accession>
<sequence length="181" mass="20152">MVARVDASTRIARIYDEHGNSVLIRKSSNIFKINLPTLFRKKVIVTDFKMATPSSGLMVRKSWSWEQNIGTGTRKGVHYDLNCLSAANCETVGRRIAIILGRPDDIDNGVFSGGGSSKEARGIPVAEGNNWPLVIFVKIFLQHIGHFPDGNDSRCLVKLSFVLPEMPLRRLIILHVLPTKK</sequence>
<keyword evidence="2" id="KW-1185">Reference proteome</keyword>
<name>A0A2P5AE91_PARAD</name>
<reference evidence="2" key="1">
    <citation type="submission" date="2016-06" db="EMBL/GenBank/DDBJ databases">
        <title>Parallel loss of symbiosis genes in relatives of nitrogen-fixing non-legume Parasponia.</title>
        <authorList>
            <person name="Van Velzen R."/>
            <person name="Holmer R."/>
            <person name="Bu F."/>
            <person name="Rutten L."/>
            <person name="Van Zeijl A."/>
            <person name="Liu W."/>
            <person name="Santuari L."/>
            <person name="Cao Q."/>
            <person name="Sharma T."/>
            <person name="Shen D."/>
            <person name="Roswanjaya Y."/>
            <person name="Wardhani T."/>
            <person name="Kalhor M.S."/>
            <person name="Jansen J."/>
            <person name="Van den Hoogen J."/>
            <person name="Gungor B."/>
            <person name="Hartog M."/>
            <person name="Hontelez J."/>
            <person name="Verver J."/>
            <person name="Yang W.-C."/>
            <person name="Schijlen E."/>
            <person name="Repin R."/>
            <person name="Schilthuizen M."/>
            <person name="Schranz E."/>
            <person name="Heidstra R."/>
            <person name="Miyata K."/>
            <person name="Fedorova E."/>
            <person name="Kohlen W."/>
            <person name="Bisseling T."/>
            <person name="Smit S."/>
            <person name="Geurts R."/>
        </authorList>
    </citation>
    <scope>NUCLEOTIDE SEQUENCE [LARGE SCALE GENOMIC DNA]</scope>
    <source>
        <strain evidence="2">cv. WU1-14</strain>
    </source>
</reference>
<evidence type="ECO:0000313" key="1">
    <source>
        <dbReference type="EMBL" id="PON34849.1"/>
    </source>
</evidence>
<protein>
    <submittedName>
        <fullName evidence="1">Uncharacterized protein</fullName>
    </submittedName>
</protein>
<dbReference type="EMBL" id="JXTB01000640">
    <property type="protein sequence ID" value="PON34849.1"/>
    <property type="molecule type" value="Genomic_DNA"/>
</dbReference>